<organism evidence="1 2">
    <name type="scientific">Aurantiacibacter aquimixticola</name>
    <dbReference type="NCBI Taxonomy" id="1958945"/>
    <lineage>
        <taxon>Bacteria</taxon>
        <taxon>Pseudomonadati</taxon>
        <taxon>Pseudomonadota</taxon>
        <taxon>Alphaproteobacteria</taxon>
        <taxon>Sphingomonadales</taxon>
        <taxon>Erythrobacteraceae</taxon>
        <taxon>Aurantiacibacter</taxon>
    </lineage>
</organism>
<accession>A0A419RRL3</accession>
<evidence type="ECO:0000313" key="1">
    <source>
        <dbReference type="EMBL" id="RJY08417.1"/>
    </source>
</evidence>
<gene>
    <name evidence="1" type="ORF">D6201_02735</name>
</gene>
<reference evidence="1 2" key="1">
    <citation type="journal article" date="2017" name="Int. J. Syst. Evol. Microbiol.">
        <title>Erythrobacter aquimixticola sp. nov., isolated from the junction between the ocean and a freshwater spring.</title>
        <authorList>
            <person name="Park S."/>
            <person name="Jung Y.T."/>
            <person name="Choi S.J."/>
            <person name="Yoon J.H."/>
        </authorList>
    </citation>
    <scope>NUCLEOTIDE SEQUENCE [LARGE SCALE GENOMIC DNA]</scope>
    <source>
        <strain evidence="1 2">JSSK-14</strain>
    </source>
</reference>
<dbReference type="Proteomes" id="UP000285232">
    <property type="component" value="Unassembled WGS sequence"/>
</dbReference>
<evidence type="ECO:0000313" key="2">
    <source>
        <dbReference type="Proteomes" id="UP000285232"/>
    </source>
</evidence>
<dbReference type="AlphaFoldDB" id="A0A419RRL3"/>
<keyword evidence="2" id="KW-1185">Reference proteome</keyword>
<sequence>MTLLSLDAEAVGSEITQEEVGAFVVETEHWTRDGPPIMHSANETKHVRLLWTSSDGNVEAKLEDDGYGVRINYILEFSAQDGCVSRGGLLEVIDGPSDGIFWVYQIESFDELAKRCSELSDSGIARYQSEMLEALPDAPAAIELWKERSTEMFSSRRRCLAEEMTGNSPPAPFWRCTHWSASPPAPFWRCTHWSAPLAR</sequence>
<proteinExistence type="predicted"/>
<name>A0A419RRL3_9SPHN</name>
<comment type="caution">
    <text evidence="1">The sequence shown here is derived from an EMBL/GenBank/DDBJ whole genome shotgun (WGS) entry which is preliminary data.</text>
</comment>
<protein>
    <submittedName>
        <fullName evidence="1">Uncharacterized protein</fullName>
    </submittedName>
</protein>
<dbReference type="EMBL" id="RAHX01000001">
    <property type="protein sequence ID" value="RJY08417.1"/>
    <property type="molecule type" value="Genomic_DNA"/>
</dbReference>